<evidence type="ECO:0008006" key="3">
    <source>
        <dbReference type="Google" id="ProtNLM"/>
    </source>
</evidence>
<dbReference type="Proteomes" id="UP000289465">
    <property type="component" value="Unassembled WGS sequence"/>
</dbReference>
<proteinExistence type="predicted"/>
<dbReference type="EMBL" id="UFQC01000036">
    <property type="protein sequence ID" value="SSW72276.1"/>
    <property type="molecule type" value="Genomic_DNA"/>
</dbReference>
<sequence length="151" mass="16944">MLQLFDAIWPKLFSIGVGAIAVASWERLLHPLLIELFTEKTKLHPHFVSHLKWNDNDPHKLSMSIKKLGYGVTGTLRFLDGKHSGKEYALKGRYDHGLLTFTYVATDDRSKSQGSGTFKRTKDGEAFAGYFAYVSQSSGKIETVTSEFVKS</sequence>
<reference evidence="1 2" key="1">
    <citation type="submission" date="2018-07" db="EMBL/GenBank/DDBJ databases">
        <authorList>
            <person name="Peeters C."/>
        </authorList>
    </citation>
    <scope>NUCLEOTIDE SEQUENCE [LARGE SCALE GENOMIC DNA]</scope>
    <source>
        <strain evidence="1 2">LMG 30378</strain>
    </source>
</reference>
<accession>A0A446CWN7</accession>
<evidence type="ECO:0000313" key="1">
    <source>
        <dbReference type="EMBL" id="SSW72276.1"/>
    </source>
</evidence>
<name>A0A446CWN7_9BURK</name>
<dbReference type="RefSeq" id="WP_129244821.1">
    <property type="nucleotide sequence ID" value="NZ_UFQC01000036.1"/>
</dbReference>
<organism evidence="1 2">
    <name type="scientific">Achromobacter veterisilvae</name>
    <dbReference type="NCBI Taxonomy" id="2069367"/>
    <lineage>
        <taxon>Bacteria</taxon>
        <taxon>Pseudomonadati</taxon>
        <taxon>Pseudomonadota</taxon>
        <taxon>Betaproteobacteria</taxon>
        <taxon>Burkholderiales</taxon>
        <taxon>Alcaligenaceae</taxon>
        <taxon>Achromobacter</taxon>
    </lineage>
</organism>
<evidence type="ECO:0000313" key="2">
    <source>
        <dbReference type="Proteomes" id="UP000289465"/>
    </source>
</evidence>
<protein>
    <recommendedName>
        <fullName evidence="3">SMODS-associating 2TM beta-strand rich effector domain-containing protein</fullName>
    </recommendedName>
</protein>
<gene>
    <name evidence="1" type="ORF">AVE30378_05011</name>
</gene>
<dbReference type="AlphaFoldDB" id="A0A446CWN7"/>